<dbReference type="OrthoDB" id="10049726at2759"/>
<evidence type="ECO:0008006" key="3">
    <source>
        <dbReference type="Google" id="ProtNLM"/>
    </source>
</evidence>
<sequence length="143" mass="16309">MKKILSIENKDIFILDRGFRDVVEKMSEFGFKTYTPLTKGVDQRQLIARQADGSRKVTCRRVVETANGRVKNRLDRRGSGVSTAAPRLKRHPERCARAGANRYRSAHSGARAGCLTEKISFERIEYRLARFLARFDDTAELTC</sequence>
<gene>
    <name evidence="1" type="ORF">EVAR_553_1</name>
</gene>
<accession>A0A4C1SD28</accession>
<evidence type="ECO:0000313" key="1">
    <source>
        <dbReference type="EMBL" id="GBO99296.1"/>
    </source>
</evidence>
<protein>
    <recommendedName>
        <fullName evidence="3">DDE Tnp4 domain-containing protein</fullName>
    </recommendedName>
</protein>
<name>A0A4C1SD28_EUMVA</name>
<dbReference type="Proteomes" id="UP000299102">
    <property type="component" value="Unassembled WGS sequence"/>
</dbReference>
<dbReference type="EMBL" id="BGZK01000002">
    <property type="protein sequence ID" value="GBO99296.1"/>
    <property type="molecule type" value="Genomic_DNA"/>
</dbReference>
<comment type="caution">
    <text evidence="1">The sequence shown here is derived from an EMBL/GenBank/DDBJ whole genome shotgun (WGS) entry which is preliminary data.</text>
</comment>
<proteinExistence type="predicted"/>
<dbReference type="AlphaFoldDB" id="A0A4C1SD28"/>
<evidence type="ECO:0000313" key="2">
    <source>
        <dbReference type="Proteomes" id="UP000299102"/>
    </source>
</evidence>
<keyword evidence="2" id="KW-1185">Reference proteome</keyword>
<reference evidence="1 2" key="1">
    <citation type="journal article" date="2019" name="Commun. Biol.">
        <title>The bagworm genome reveals a unique fibroin gene that provides high tensile strength.</title>
        <authorList>
            <person name="Kono N."/>
            <person name="Nakamura H."/>
            <person name="Ohtoshi R."/>
            <person name="Tomita M."/>
            <person name="Numata K."/>
            <person name="Arakawa K."/>
        </authorList>
    </citation>
    <scope>NUCLEOTIDE SEQUENCE [LARGE SCALE GENOMIC DNA]</scope>
</reference>
<organism evidence="1 2">
    <name type="scientific">Eumeta variegata</name>
    <name type="common">Bagworm moth</name>
    <name type="synonym">Eumeta japonica</name>
    <dbReference type="NCBI Taxonomy" id="151549"/>
    <lineage>
        <taxon>Eukaryota</taxon>
        <taxon>Metazoa</taxon>
        <taxon>Ecdysozoa</taxon>
        <taxon>Arthropoda</taxon>
        <taxon>Hexapoda</taxon>
        <taxon>Insecta</taxon>
        <taxon>Pterygota</taxon>
        <taxon>Neoptera</taxon>
        <taxon>Endopterygota</taxon>
        <taxon>Lepidoptera</taxon>
        <taxon>Glossata</taxon>
        <taxon>Ditrysia</taxon>
        <taxon>Tineoidea</taxon>
        <taxon>Psychidae</taxon>
        <taxon>Oiketicinae</taxon>
        <taxon>Eumeta</taxon>
    </lineage>
</organism>